<name>A0ABN6IPZ8_9CLOT</name>
<keyword evidence="3" id="KW-0238">DNA-binding</keyword>
<dbReference type="Pfam" id="PF00488">
    <property type="entry name" value="MutS_V"/>
    <property type="match status" value="1"/>
</dbReference>
<sequence length="158" mass="17662">MSVAIYENNNEGKYSNPKFIKETSLKIMDGIHPLLKTLVANSIKISRKGIVLTGKNMSGKSIFLRMVSTNILLAQTLNFALAQEYEGCFLNIVSSISPKEDIISGKSYYLVEAESILRIIKALEKNIPDFCPIDEIFRGTNPLERISSSAQILKYVNK</sequence>
<dbReference type="SUPFAM" id="SSF52540">
    <property type="entry name" value="P-loop containing nucleoside triphosphate hydrolases"/>
    <property type="match status" value="1"/>
</dbReference>
<organism evidence="5 6">
    <name type="scientific">Clostridium gelidum</name>
    <dbReference type="NCBI Taxonomy" id="704125"/>
    <lineage>
        <taxon>Bacteria</taxon>
        <taxon>Bacillati</taxon>
        <taxon>Bacillota</taxon>
        <taxon>Clostridia</taxon>
        <taxon>Eubacteriales</taxon>
        <taxon>Clostridiaceae</taxon>
        <taxon>Clostridium</taxon>
    </lineage>
</organism>
<keyword evidence="1" id="KW-0547">Nucleotide-binding</keyword>
<protein>
    <recommendedName>
        <fullName evidence="4">DNA mismatch repair proteins mutS family domain-containing protein</fullName>
    </recommendedName>
</protein>
<gene>
    <name evidence="5" type="ORF">psyc5s11_03380</name>
</gene>
<feature type="domain" description="DNA mismatch repair proteins mutS family" evidence="4">
    <location>
        <begin position="50"/>
        <end position="157"/>
    </location>
</feature>
<dbReference type="InterPro" id="IPR045076">
    <property type="entry name" value="MutS"/>
</dbReference>
<proteinExistence type="predicted"/>
<keyword evidence="2" id="KW-0067">ATP-binding</keyword>
<evidence type="ECO:0000256" key="1">
    <source>
        <dbReference type="ARBA" id="ARBA00022741"/>
    </source>
</evidence>
<keyword evidence="6" id="KW-1185">Reference proteome</keyword>
<evidence type="ECO:0000256" key="2">
    <source>
        <dbReference type="ARBA" id="ARBA00022840"/>
    </source>
</evidence>
<dbReference type="Gene3D" id="3.40.50.300">
    <property type="entry name" value="P-loop containing nucleotide triphosphate hydrolases"/>
    <property type="match status" value="1"/>
</dbReference>
<dbReference type="InterPro" id="IPR027417">
    <property type="entry name" value="P-loop_NTPase"/>
</dbReference>
<dbReference type="PANTHER" id="PTHR11361">
    <property type="entry name" value="DNA MISMATCH REPAIR PROTEIN MUTS FAMILY MEMBER"/>
    <property type="match status" value="1"/>
</dbReference>
<evidence type="ECO:0000256" key="3">
    <source>
        <dbReference type="ARBA" id="ARBA00023125"/>
    </source>
</evidence>
<dbReference type="PANTHER" id="PTHR11361:SF152">
    <property type="entry name" value="DNA MISMATCH REPAIR PROTEIN"/>
    <property type="match status" value="1"/>
</dbReference>
<accession>A0ABN6IPZ8</accession>
<dbReference type="EMBL" id="AP024849">
    <property type="protein sequence ID" value="BCZ44271.1"/>
    <property type="molecule type" value="Genomic_DNA"/>
</dbReference>
<dbReference type="Proteomes" id="UP000824633">
    <property type="component" value="Chromosome"/>
</dbReference>
<evidence type="ECO:0000313" key="5">
    <source>
        <dbReference type="EMBL" id="BCZ44271.1"/>
    </source>
</evidence>
<dbReference type="InterPro" id="IPR000432">
    <property type="entry name" value="DNA_mismatch_repair_MutS_C"/>
</dbReference>
<reference evidence="6" key="1">
    <citation type="submission" date="2021-07" db="EMBL/GenBank/DDBJ databases">
        <title>Complete genome sequencing of a Clostridium isolate.</title>
        <authorList>
            <person name="Ueki A."/>
            <person name="Tonouchi A."/>
        </authorList>
    </citation>
    <scope>NUCLEOTIDE SEQUENCE [LARGE SCALE GENOMIC DNA]</scope>
    <source>
        <strain evidence="6">C5S11</strain>
    </source>
</reference>
<evidence type="ECO:0000313" key="6">
    <source>
        <dbReference type="Proteomes" id="UP000824633"/>
    </source>
</evidence>
<evidence type="ECO:0000259" key="4">
    <source>
        <dbReference type="Pfam" id="PF00488"/>
    </source>
</evidence>